<evidence type="ECO:0000256" key="5">
    <source>
        <dbReference type="ARBA" id="ARBA00022481"/>
    </source>
</evidence>
<evidence type="ECO:0000259" key="12">
    <source>
        <dbReference type="Pfam" id="PF08334"/>
    </source>
</evidence>
<dbReference type="Pfam" id="PF08334">
    <property type="entry name" value="T2SSG"/>
    <property type="match status" value="1"/>
</dbReference>
<evidence type="ECO:0000256" key="1">
    <source>
        <dbReference type="ARBA" id="ARBA00004377"/>
    </source>
</evidence>
<dbReference type="PRINTS" id="PR00813">
    <property type="entry name" value="BCTERIALGSPG"/>
</dbReference>
<dbReference type="Gene3D" id="3.30.700.10">
    <property type="entry name" value="Glycoprotein, Type 4 Pilin"/>
    <property type="match status" value="1"/>
</dbReference>
<dbReference type="RefSeq" id="WP_140048276.1">
    <property type="nucleotide sequence ID" value="NZ_VDYR01000001.1"/>
</dbReference>
<feature type="region of interest" description="Disordered" evidence="10">
    <location>
        <begin position="137"/>
        <end position="162"/>
    </location>
</feature>
<dbReference type="NCBIfam" id="TIGR01710">
    <property type="entry name" value="typeII_sec_gspG"/>
    <property type="match status" value="1"/>
</dbReference>
<dbReference type="PANTHER" id="PTHR30093">
    <property type="entry name" value="GENERAL SECRETION PATHWAY PROTEIN G"/>
    <property type="match status" value="1"/>
</dbReference>
<dbReference type="InterPro" id="IPR012902">
    <property type="entry name" value="N_methyl_site"/>
</dbReference>
<dbReference type="InterPro" id="IPR013545">
    <property type="entry name" value="T2SS_protein-GspG_C"/>
</dbReference>
<evidence type="ECO:0000256" key="9">
    <source>
        <dbReference type="ARBA" id="ARBA00023136"/>
    </source>
</evidence>
<protein>
    <recommendedName>
        <fullName evidence="3">Type II secretion system core protein G</fullName>
    </recommendedName>
</protein>
<dbReference type="PROSITE" id="PS00409">
    <property type="entry name" value="PROKAR_NTER_METHYL"/>
    <property type="match status" value="1"/>
</dbReference>
<comment type="subcellular location">
    <subcellularLocation>
        <location evidence="1">Cell inner membrane</location>
        <topology evidence="1">Single-pass membrane protein</topology>
    </subcellularLocation>
</comment>
<evidence type="ECO:0000256" key="8">
    <source>
        <dbReference type="ARBA" id="ARBA00022989"/>
    </source>
</evidence>
<evidence type="ECO:0000256" key="2">
    <source>
        <dbReference type="ARBA" id="ARBA00009984"/>
    </source>
</evidence>
<feature type="domain" description="Type II secretion system protein GspG C-terminal" evidence="12">
    <location>
        <begin position="53"/>
        <end position="158"/>
    </location>
</feature>
<dbReference type="Proteomes" id="UP000788153">
    <property type="component" value="Unassembled WGS sequence"/>
</dbReference>
<evidence type="ECO:0000256" key="6">
    <source>
        <dbReference type="ARBA" id="ARBA00022519"/>
    </source>
</evidence>
<keyword evidence="8 11" id="KW-1133">Transmembrane helix</keyword>
<evidence type="ECO:0000256" key="11">
    <source>
        <dbReference type="SAM" id="Phobius"/>
    </source>
</evidence>
<name>A0ABX0TXS7_9SPHN</name>
<keyword evidence="6" id="KW-0997">Cell inner membrane</keyword>
<reference evidence="13 14" key="1">
    <citation type="submission" date="2020-03" db="EMBL/GenBank/DDBJ databases">
        <title>Genomic Encyclopedia of Type Strains, Phase IV (KMG-IV): sequencing the most valuable type-strain genomes for metagenomic binning, comparative biology and taxonomic classification.</title>
        <authorList>
            <person name="Goeker M."/>
        </authorList>
    </citation>
    <scope>NUCLEOTIDE SEQUENCE [LARGE SCALE GENOMIC DNA]</scope>
    <source>
        <strain evidence="13 14">DSM 22753</strain>
    </source>
</reference>
<accession>A0ABX0TXS7</accession>
<keyword evidence="4" id="KW-1003">Cell membrane</keyword>
<dbReference type="EMBL" id="JAASQP010000001">
    <property type="protein sequence ID" value="NIJ23108.1"/>
    <property type="molecule type" value="Genomic_DNA"/>
</dbReference>
<comment type="similarity">
    <text evidence="2">Belongs to the GSP G family.</text>
</comment>
<evidence type="ECO:0000313" key="14">
    <source>
        <dbReference type="Proteomes" id="UP000788153"/>
    </source>
</evidence>
<keyword evidence="9 11" id="KW-0472">Membrane</keyword>
<dbReference type="Pfam" id="PF07963">
    <property type="entry name" value="N_methyl"/>
    <property type="match status" value="1"/>
</dbReference>
<dbReference type="SUPFAM" id="SSF54523">
    <property type="entry name" value="Pili subunits"/>
    <property type="match status" value="1"/>
</dbReference>
<dbReference type="PANTHER" id="PTHR30093:SF44">
    <property type="entry name" value="TYPE II SECRETION SYSTEM CORE PROTEIN G"/>
    <property type="match status" value="1"/>
</dbReference>
<dbReference type="NCBIfam" id="TIGR02532">
    <property type="entry name" value="IV_pilin_GFxxxE"/>
    <property type="match status" value="1"/>
</dbReference>
<dbReference type="InterPro" id="IPR045584">
    <property type="entry name" value="Pilin-like"/>
</dbReference>
<organism evidence="13 14">
    <name type="scientific">Sphingomonas japonica</name>
    <dbReference type="NCBI Taxonomy" id="511662"/>
    <lineage>
        <taxon>Bacteria</taxon>
        <taxon>Pseudomonadati</taxon>
        <taxon>Pseudomonadota</taxon>
        <taxon>Alphaproteobacteria</taxon>
        <taxon>Sphingomonadales</taxon>
        <taxon>Sphingomonadaceae</taxon>
        <taxon>Sphingomonas</taxon>
    </lineage>
</organism>
<evidence type="ECO:0000256" key="10">
    <source>
        <dbReference type="SAM" id="MobiDB-lite"/>
    </source>
</evidence>
<evidence type="ECO:0000313" key="13">
    <source>
        <dbReference type="EMBL" id="NIJ23108.1"/>
    </source>
</evidence>
<keyword evidence="14" id="KW-1185">Reference proteome</keyword>
<comment type="caution">
    <text evidence="13">The sequence shown here is derived from an EMBL/GenBank/DDBJ whole genome shotgun (WGS) entry which is preliminary data.</text>
</comment>
<dbReference type="InterPro" id="IPR000983">
    <property type="entry name" value="Bac_GSPG_pilin"/>
</dbReference>
<evidence type="ECO:0000256" key="7">
    <source>
        <dbReference type="ARBA" id="ARBA00022692"/>
    </source>
</evidence>
<sequence length="162" mass="17281">MRIVSQQFNDTVAARLPTRKRADVPGGEQGLTLVEMIVVLAIIALVAALIVPNVIGRPDEARVTVANTDIRTISAALKMYRLDNGSYPTTQQGLAALSQKPSTPPVPANWSSEGYLGDVPVDPWGNPYAYSSDSNSFELKSLGKDGQPGGTELDADLTGKRE</sequence>
<keyword evidence="7 11" id="KW-0812">Transmembrane</keyword>
<dbReference type="InterPro" id="IPR010054">
    <property type="entry name" value="Type2_sec_GspG"/>
</dbReference>
<proteinExistence type="inferred from homology"/>
<feature type="region of interest" description="Disordered" evidence="10">
    <location>
        <begin position="90"/>
        <end position="114"/>
    </location>
</feature>
<feature type="transmembrane region" description="Helical" evidence="11">
    <location>
        <begin position="33"/>
        <end position="55"/>
    </location>
</feature>
<keyword evidence="5" id="KW-0488">Methylation</keyword>
<gene>
    <name evidence="13" type="ORF">FHT01_000650</name>
</gene>
<evidence type="ECO:0000256" key="3">
    <source>
        <dbReference type="ARBA" id="ARBA00020042"/>
    </source>
</evidence>
<evidence type="ECO:0000256" key="4">
    <source>
        <dbReference type="ARBA" id="ARBA00022475"/>
    </source>
</evidence>